<dbReference type="STRING" id="1314777.A0A164N2L4"/>
<dbReference type="GO" id="GO:0008270">
    <property type="term" value="F:zinc ion binding"/>
    <property type="evidence" value="ECO:0007669"/>
    <property type="project" value="UniProtKB-KW"/>
</dbReference>
<organism evidence="7 8">
    <name type="scientific">Sistotremastrum niveocremeum HHB9708</name>
    <dbReference type="NCBI Taxonomy" id="1314777"/>
    <lineage>
        <taxon>Eukaryota</taxon>
        <taxon>Fungi</taxon>
        <taxon>Dikarya</taxon>
        <taxon>Basidiomycota</taxon>
        <taxon>Agaricomycotina</taxon>
        <taxon>Agaricomycetes</taxon>
        <taxon>Sistotremastrales</taxon>
        <taxon>Sistotremastraceae</taxon>
        <taxon>Sertulicium</taxon>
        <taxon>Sertulicium niveocremeum</taxon>
    </lineage>
</organism>
<dbReference type="InterPro" id="IPR036236">
    <property type="entry name" value="Znf_C2H2_sf"/>
</dbReference>
<dbReference type="EMBL" id="KV419452">
    <property type="protein sequence ID" value="KZS87289.1"/>
    <property type="molecule type" value="Genomic_DNA"/>
</dbReference>
<keyword evidence="4" id="KW-0862">Zinc</keyword>
<feature type="domain" description="C2H2-type" evidence="6">
    <location>
        <begin position="108"/>
        <end position="143"/>
    </location>
</feature>
<dbReference type="SUPFAM" id="SSF57667">
    <property type="entry name" value="beta-beta-alpha zinc fingers"/>
    <property type="match status" value="1"/>
</dbReference>
<dbReference type="OrthoDB" id="6077919at2759"/>
<keyword evidence="1" id="KW-0479">Metal-binding</keyword>
<dbReference type="SMART" id="SM00355">
    <property type="entry name" value="ZnF_C2H2"/>
    <property type="match status" value="7"/>
</dbReference>
<dbReference type="Pfam" id="PF12874">
    <property type="entry name" value="zf-met"/>
    <property type="match status" value="3"/>
</dbReference>
<gene>
    <name evidence="7" type="ORF">SISNIDRAFT_476278</name>
</gene>
<dbReference type="InterPro" id="IPR013087">
    <property type="entry name" value="Znf_C2H2_type"/>
</dbReference>
<dbReference type="GO" id="GO:0000981">
    <property type="term" value="F:DNA-binding transcription factor activity, RNA polymerase II-specific"/>
    <property type="evidence" value="ECO:0007669"/>
    <property type="project" value="TreeGrafter"/>
</dbReference>
<dbReference type="Proteomes" id="UP000076722">
    <property type="component" value="Unassembled WGS sequence"/>
</dbReference>
<dbReference type="Gene3D" id="3.30.160.60">
    <property type="entry name" value="Classic Zinc Finger"/>
    <property type="match status" value="2"/>
</dbReference>
<name>A0A164N2L4_9AGAM</name>
<dbReference type="PROSITE" id="PS50157">
    <property type="entry name" value="ZINC_FINGER_C2H2_2"/>
    <property type="match status" value="1"/>
</dbReference>
<dbReference type="PANTHER" id="PTHR24409">
    <property type="entry name" value="ZINC FINGER PROTEIN 142"/>
    <property type="match status" value="1"/>
</dbReference>
<keyword evidence="8" id="KW-1185">Reference proteome</keyword>
<evidence type="ECO:0000259" key="6">
    <source>
        <dbReference type="PROSITE" id="PS50157"/>
    </source>
</evidence>
<evidence type="ECO:0000313" key="8">
    <source>
        <dbReference type="Proteomes" id="UP000076722"/>
    </source>
</evidence>
<reference evidence="7 8" key="1">
    <citation type="journal article" date="2016" name="Mol. Biol. Evol.">
        <title>Comparative Genomics of Early-Diverging Mushroom-Forming Fungi Provides Insights into the Origins of Lignocellulose Decay Capabilities.</title>
        <authorList>
            <person name="Nagy L.G."/>
            <person name="Riley R."/>
            <person name="Tritt A."/>
            <person name="Adam C."/>
            <person name="Daum C."/>
            <person name="Floudas D."/>
            <person name="Sun H."/>
            <person name="Yadav J.S."/>
            <person name="Pangilinan J."/>
            <person name="Larsson K.H."/>
            <person name="Matsuura K."/>
            <person name="Barry K."/>
            <person name="Labutti K."/>
            <person name="Kuo R."/>
            <person name="Ohm R.A."/>
            <person name="Bhattacharya S.S."/>
            <person name="Shirouzu T."/>
            <person name="Yoshinaga Y."/>
            <person name="Martin F.M."/>
            <person name="Grigoriev I.V."/>
            <person name="Hibbett D.S."/>
        </authorList>
    </citation>
    <scope>NUCLEOTIDE SEQUENCE [LARGE SCALE GENOMIC DNA]</scope>
    <source>
        <strain evidence="7 8">HHB9708</strain>
    </source>
</reference>
<dbReference type="AlphaFoldDB" id="A0A164N2L4"/>
<evidence type="ECO:0000256" key="4">
    <source>
        <dbReference type="ARBA" id="ARBA00022833"/>
    </source>
</evidence>
<evidence type="ECO:0000256" key="1">
    <source>
        <dbReference type="ARBA" id="ARBA00022723"/>
    </source>
</evidence>
<evidence type="ECO:0000313" key="7">
    <source>
        <dbReference type="EMBL" id="KZS87289.1"/>
    </source>
</evidence>
<sequence>MAYYCQRCDRTFWSEHAYQQHVENSSAHYWCEKCDRDFVSYHARRSHYIQSGFHHFCHKCDEDFESRRGLLRHFSEDHWYCGRHNTIFDSSLGLKEHYVQSPDHHYCQKCSQHFDDKPCDRFFQNQNSLDQHLRSSTHQPKNVRCPGLGCGRSFVSHSALLLHFEAGNCPSGMTREELNRIVVQADRNNIITNPARLIAGPQGYQQPSATDYWATARSWNGSAYECFLCHGTFRSLQSLNTHLQSPRHRERIYRCPNQSCGIEYSVLSALCQHVENGSCGVSRFRAVRNALDSLATNMRLLTV</sequence>
<proteinExistence type="predicted"/>
<keyword evidence="2" id="KW-0677">Repeat</keyword>
<evidence type="ECO:0000256" key="2">
    <source>
        <dbReference type="ARBA" id="ARBA00022737"/>
    </source>
</evidence>
<evidence type="ECO:0000256" key="3">
    <source>
        <dbReference type="ARBA" id="ARBA00022771"/>
    </source>
</evidence>
<dbReference type="PANTHER" id="PTHR24409:SF356">
    <property type="entry name" value="C2H2 FINGER DOMAIN TRANSCRIPTION FACTOR (EUROFUNG)"/>
    <property type="match status" value="1"/>
</dbReference>
<keyword evidence="3 5" id="KW-0863">Zinc-finger</keyword>
<protein>
    <recommendedName>
        <fullName evidence="6">C2H2-type domain-containing protein</fullName>
    </recommendedName>
</protein>
<dbReference type="GO" id="GO:0005634">
    <property type="term" value="C:nucleus"/>
    <property type="evidence" value="ECO:0007669"/>
    <property type="project" value="TreeGrafter"/>
</dbReference>
<accession>A0A164N2L4</accession>
<evidence type="ECO:0000256" key="5">
    <source>
        <dbReference type="PROSITE-ProRule" id="PRU00042"/>
    </source>
</evidence>
<dbReference type="GO" id="GO:0000977">
    <property type="term" value="F:RNA polymerase II transcription regulatory region sequence-specific DNA binding"/>
    <property type="evidence" value="ECO:0007669"/>
    <property type="project" value="TreeGrafter"/>
</dbReference>
<dbReference type="PROSITE" id="PS00028">
    <property type="entry name" value="ZINC_FINGER_C2H2_1"/>
    <property type="match status" value="2"/>
</dbReference>